<organism evidence="2 3">
    <name type="scientific">Candidatus Beckwithbacteria bacterium CG1_02_47_37</name>
    <dbReference type="NCBI Taxonomy" id="1805034"/>
    <lineage>
        <taxon>Bacteria</taxon>
        <taxon>Candidatus Beckwithiibacteriota</taxon>
    </lineage>
</organism>
<comment type="caution">
    <text evidence="2">The sequence shown here is derived from an EMBL/GenBank/DDBJ whole genome shotgun (WGS) entry which is preliminary data.</text>
</comment>
<dbReference type="Pfam" id="PF01850">
    <property type="entry name" value="PIN"/>
    <property type="match status" value="1"/>
</dbReference>
<reference evidence="2 3" key="1">
    <citation type="journal article" date="2016" name="Environ. Microbiol.">
        <title>Genomic resolution of a cold subsurface aquifer community provides metabolic insights for novel microbes adapted to high CO concentrations.</title>
        <authorList>
            <person name="Probst A.J."/>
            <person name="Castelle C.J."/>
            <person name="Singh A."/>
            <person name="Brown C.T."/>
            <person name="Anantharaman K."/>
            <person name="Sharon I."/>
            <person name="Hug L.A."/>
            <person name="Burstein D."/>
            <person name="Emerson J.B."/>
            <person name="Thomas B.C."/>
            <person name="Banfield J.F."/>
        </authorList>
    </citation>
    <scope>NUCLEOTIDE SEQUENCE [LARGE SCALE GENOMIC DNA]</scope>
    <source>
        <strain evidence="2">CG1_02_47_37</strain>
    </source>
</reference>
<sequence>MTIELIDTNILTRFFIGDSPDQHRRTEQVFKEAEIGKRKLKLSALVVAEVTYVLESFYKRKRQEIAQFLKVFISQKWLAVEERKIMQSAWQWYLKGFHFVDSYLLASAKINGEKILTFDKKLKKIAA</sequence>
<gene>
    <name evidence="2" type="ORF">AUJ59_02115</name>
</gene>
<dbReference type="Gene3D" id="3.40.50.1010">
    <property type="entry name" value="5'-nuclease"/>
    <property type="match status" value="1"/>
</dbReference>
<dbReference type="InterPro" id="IPR029060">
    <property type="entry name" value="PIN-like_dom_sf"/>
</dbReference>
<evidence type="ECO:0000313" key="2">
    <source>
        <dbReference type="EMBL" id="OIN89239.1"/>
    </source>
</evidence>
<dbReference type="SUPFAM" id="SSF88723">
    <property type="entry name" value="PIN domain-like"/>
    <property type="match status" value="1"/>
</dbReference>
<evidence type="ECO:0000313" key="3">
    <source>
        <dbReference type="Proteomes" id="UP000183144"/>
    </source>
</evidence>
<dbReference type="STRING" id="1805034.AUJ59_02115"/>
<evidence type="ECO:0000259" key="1">
    <source>
        <dbReference type="Pfam" id="PF01850"/>
    </source>
</evidence>
<proteinExistence type="predicted"/>
<feature type="domain" description="PIN" evidence="1">
    <location>
        <begin position="5"/>
        <end position="126"/>
    </location>
</feature>
<dbReference type="EMBL" id="MNUI01000037">
    <property type="protein sequence ID" value="OIN89239.1"/>
    <property type="molecule type" value="Genomic_DNA"/>
</dbReference>
<dbReference type="Proteomes" id="UP000183144">
    <property type="component" value="Unassembled WGS sequence"/>
</dbReference>
<name>A0A1J4RQR2_9BACT</name>
<protein>
    <recommendedName>
        <fullName evidence="1">PIN domain-containing protein</fullName>
    </recommendedName>
</protein>
<accession>A0A1J4RQR2</accession>
<dbReference type="AlphaFoldDB" id="A0A1J4RQR2"/>
<dbReference type="InterPro" id="IPR002716">
    <property type="entry name" value="PIN_dom"/>
</dbReference>